<feature type="transmembrane region" description="Helical" evidence="1">
    <location>
        <begin position="20"/>
        <end position="42"/>
    </location>
</feature>
<accession>A0ABU9XJZ7</accession>
<evidence type="ECO:0000256" key="1">
    <source>
        <dbReference type="SAM" id="Phobius"/>
    </source>
</evidence>
<keyword evidence="1" id="KW-1133">Transmembrane helix</keyword>
<comment type="caution">
    <text evidence="2">The sequence shown here is derived from an EMBL/GenBank/DDBJ whole genome shotgun (WGS) entry which is preliminary data.</text>
</comment>
<dbReference type="EMBL" id="JBDIML010000002">
    <property type="protein sequence ID" value="MEN2767157.1"/>
    <property type="molecule type" value="Genomic_DNA"/>
</dbReference>
<sequence length="241" mass="27476">MKRGNEAVRLAAYEIRRSYVTMIMTYLVAAIFLANLIIHFSSYMENGTTLYDFLFITLFAIQPLVPKAKGFEIEVLQEGFMAAPIVMMQKQLPIHHETIIKSRLFVHFFYSFPIHLILLIALYLATSLHDILSIGSFVALCTIWLSYSICCGLIIPRISIGIKGFIATNYGITIIVIMLAPVLLMGLTFVHVFFDNGIVYWSFVLAEQWPVLSIVLSIFIGAIGYFFWIRKMRKAILIHHA</sequence>
<feature type="transmembrane region" description="Helical" evidence="1">
    <location>
        <begin position="167"/>
        <end position="194"/>
    </location>
</feature>
<keyword evidence="3" id="KW-1185">Reference proteome</keyword>
<protein>
    <recommendedName>
        <fullName evidence="4">ABC transporter permease</fullName>
    </recommendedName>
</protein>
<reference evidence="2 3" key="1">
    <citation type="submission" date="2024-05" db="EMBL/GenBank/DDBJ databases">
        <authorList>
            <person name="Haq I."/>
            <person name="Ullah Z."/>
            <person name="Ahmad R."/>
            <person name="Li M."/>
            <person name="Tong Y."/>
        </authorList>
    </citation>
    <scope>NUCLEOTIDE SEQUENCE [LARGE SCALE GENOMIC DNA]</scope>
    <source>
        <strain evidence="2 3">16A2E</strain>
    </source>
</reference>
<feature type="transmembrane region" description="Helical" evidence="1">
    <location>
        <begin position="131"/>
        <end position="155"/>
    </location>
</feature>
<evidence type="ECO:0008006" key="4">
    <source>
        <dbReference type="Google" id="ProtNLM"/>
    </source>
</evidence>
<feature type="transmembrane region" description="Helical" evidence="1">
    <location>
        <begin position="104"/>
        <end position="125"/>
    </location>
</feature>
<organism evidence="2 3">
    <name type="scientific">Ornithinibacillus xuwenensis</name>
    <dbReference type="NCBI Taxonomy" id="3144668"/>
    <lineage>
        <taxon>Bacteria</taxon>
        <taxon>Bacillati</taxon>
        <taxon>Bacillota</taxon>
        <taxon>Bacilli</taxon>
        <taxon>Bacillales</taxon>
        <taxon>Bacillaceae</taxon>
        <taxon>Ornithinibacillus</taxon>
    </lineage>
</organism>
<keyword evidence="1" id="KW-0472">Membrane</keyword>
<evidence type="ECO:0000313" key="2">
    <source>
        <dbReference type="EMBL" id="MEN2767157.1"/>
    </source>
</evidence>
<proteinExistence type="predicted"/>
<feature type="transmembrane region" description="Helical" evidence="1">
    <location>
        <begin position="209"/>
        <end position="228"/>
    </location>
</feature>
<feature type="transmembrane region" description="Helical" evidence="1">
    <location>
        <begin position="48"/>
        <end position="65"/>
    </location>
</feature>
<evidence type="ECO:0000313" key="3">
    <source>
        <dbReference type="Proteomes" id="UP001444625"/>
    </source>
</evidence>
<gene>
    <name evidence="2" type="ORF">ABC228_08155</name>
</gene>
<keyword evidence="1" id="KW-0812">Transmembrane</keyword>
<name>A0ABU9XJZ7_9BACI</name>
<dbReference type="Proteomes" id="UP001444625">
    <property type="component" value="Unassembled WGS sequence"/>
</dbReference>
<dbReference type="RefSeq" id="WP_345824618.1">
    <property type="nucleotide sequence ID" value="NZ_JBDIML010000002.1"/>
</dbReference>